<feature type="transmembrane region" description="Helical" evidence="6">
    <location>
        <begin position="13"/>
        <end position="33"/>
    </location>
</feature>
<dbReference type="InterPro" id="IPR000727">
    <property type="entry name" value="T_SNARE_dom"/>
</dbReference>
<dbReference type="SMART" id="SM00304">
    <property type="entry name" value="HAMP"/>
    <property type="match status" value="1"/>
</dbReference>
<evidence type="ECO:0000256" key="2">
    <source>
        <dbReference type="ARBA" id="ARBA00022519"/>
    </source>
</evidence>
<feature type="domain" description="T-SNARE coiled-coil homology" evidence="8">
    <location>
        <begin position="471"/>
        <end position="525"/>
    </location>
</feature>
<keyword evidence="6" id="KW-0812">Transmembrane</keyword>
<keyword evidence="3 5" id="KW-0807">Transducer</keyword>
<evidence type="ECO:0000256" key="1">
    <source>
        <dbReference type="ARBA" id="ARBA00004429"/>
    </source>
</evidence>
<dbReference type="SMART" id="SM00283">
    <property type="entry name" value="MA"/>
    <property type="match status" value="1"/>
</dbReference>
<feature type="transmembrane region" description="Helical" evidence="6">
    <location>
        <begin position="193"/>
        <end position="215"/>
    </location>
</feature>
<keyword evidence="6" id="KW-1133">Transmembrane helix</keyword>
<keyword evidence="11" id="KW-1185">Reference proteome</keyword>
<dbReference type="Gene3D" id="1.10.287.950">
    <property type="entry name" value="Methyl-accepting chemotaxis protein"/>
    <property type="match status" value="1"/>
</dbReference>
<dbReference type="PROSITE" id="PS50111">
    <property type="entry name" value="CHEMOTAXIS_TRANSDUC_2"/>
    <property type="match status" value="1"/>
</dbReference>
<evidence type="ECO:0000259" key="9">
    <source>
        <dbReference type="PROSITE" id="PS50885"/>
    </source>
</evidence>
<dbReference type="PROSITE" id="PS50192">
    <property type="entry name" value="T_SNARE"/>
    <property type="match status" value="1"/>
</dbReference>
<dbReference type="EMBL" id="BMYZ01000001">
    <property type="protein sequence ID" value="GGY70387.1"/>
    <property type="molecule type" value="Genomic_DNA"/>
</dbReference>
<dbReference type="Pfam" id="PF00672">
    <property type="entry name" value="HAMP"/>
    <property type="match status" value="1"/>
</dbReference>
<evidence type="ECO:0000259" key="7">
    <source>
        <dbReference type="PROSITE" id="PS50111"/>
    </source>
</evidence>
<protein>
    <submittedName>
        <fullName evidence="10">Chemotaxis transducer</fullName>
    </submittedName>
</protein>
<dbReference type="Pfam" id="PF12729">
    <property type="entry name" value="4HB_MCP_1"/>
    <property type="match status" value="1"/>
</dbReference>
<feature type="domain" description="Methyl-accepting transducer" evidence="7">
    <location>
        <begin position="276"/>
        <end position="512"/>
    </location>
</feature>
<dbReference type="InterPro" id="IPR004089">
    <property type="entry name" value="MCPsignal_dom"/>
</dbReference>
<dbReference type="RefSeq" id="WP_189416949.1">
    <property type="nucleotide sequence ID" value="NZ_BMYZ01000001.1"/>
</dbReference>
<evidence type="ECO:0000256" key="3">
    <source>
        <dbReference type="ARBA" id="ARBA00023224"/>
    </source>
</evidence>
<gene>
    <name evidence="10" type="ORF">GCM10011613_13530</name>
</gene>
<evidence type="ECO:0000256" key="5">
    <source>
        <dbReference type="PROSITE-ProRule" id="PRU00284"/>
    </source>
</evidence>
<name>A0ABQ3AY11_9GAMM</name>
<dbReference type="CDD" id="cd11386">
    <property type="entry name" value="MCP_signal"/>
    <property type="match status" value="1"/>
</dbReference>
<dbReference type="PANTHER" id="PTHR32089:SF120">
    <property type="entry name" value="METHYL-ACCEPTING CHEMOTAXIS PROTEIN TLPQ"/>
    <property type="match status" value="1"/>
</dbReference>
<dbReference type="InterPro" id="IPR003660">
    <property type="entry name" value="HAMP_dom"/>
</dbReference>
<keyword evidence="2" id="KW-1003">Cell membrane</keyword>
<dbReference type="Pfam" id="PF00015">
    <property type="entry name" value="MCPsignal"/>
    <property type="match status" value="1"/>
</dbReference>
<comment type="caution">
    <text evidence="10">The sequence shown here is derived from an EMBL/GenBank/DDBJ whole genome shotgun (WGS) entry which is preliminary data.</text>
</comment>
<dbReference type="InterPro" id="IPR004090">
    <property type="entry name" value="Chemotax_Me-accpt_rcpt"/>
</dbReference>
<dbReference type="SUPFAM" id="SSF58104">
    <property type="entry name" value="Methyl-accepting chemotaxis protein (MCP) signaling domain"/>
    <property type="match status" value="1"/>
</dbReference>
<sequence length="548" mass="59667">MDWFYGLKIRNKIMVPIAIIGLMMLAMGILVLYKFELIDNKVRQLGEVNLSATNYLLVADADVHKVLVEERSMLFLNPDSPEFSTSVTNHQKSLQSAHEKMAAFNKLMHEEEFKGAYNQYEIARDKWEQLTKTVVSARQSNTREGRTTAIEISFKDGNAAFEDMRVAIYTLKGNVQSKASEAMQQSHDAVKRSYFVIIVFIVISIAVALVMLYLIPRLILEPVYKMQKFIKSLAGDGGDLTHKIPIQYYDEIGNLGETINEFIENLRGLLARVIGMGEVFDKQASTLAALANKNSTLVQKETHEVALVASAITELSTSVQAMADTAIQAADRTQLAQQESKNGLGVVKNTIKAIDRLANEVQKSASVIVELNAESGSIASVVNVIKSIAEQINLLALNAAIEAARAGEQGRGFAVVADSVRELAFRTAESTQEIQAMIGRLQASATSAVNAMQASQSIAQESVTEASAAGDALQKIDDAVSQVTQLNSQIAAAVDQQSQVAGEISENTNNISLYAQDADGLAKNVEGASEELAQVASSLHEELYKFKI</sequence>
<evidence type="ECO:0000313" key="11">
    <source>
        <dbReference type="Proteomes" id="UP000619761"/>
    </source>
</evidence>
<comment type="similarity">
    <text evidence="4">Belongs to the methyl-accepting chemotaxis (MCP) protein family.</text>
</comment>
<evidence type="ECO:0000256" key="6">
    <source>
        <dbReference type="SAM" id="Phobius"/>
    </source>
</evidence>
<dbReference type="CDD" id="cd06225">
    <property type="entry name" value="HAMP"/>
    <property type="match status" value="1"/>
</dbReference>
<proteinExistence type="inferred from homology"/>
<organism evidence="10 11">
    <name type="scientific">Cellvibrio zantedeschiae</name>
    <dbReference type="NCBI Taxonomy" id="1237077"/>
    <lineage>
        <taxon>Bacteria</taxon>
        <taxon>Pseudomonadati</taxon>
        <taxon>Pseudomonadota</taxon>
        <taxon>Gammaproteobacteria</taxon>
        <taxon>Cellvibrionales</taxon>
        <taxon>Cellvibrionaceae</taxon>
        <taxon>Cellvibrio</taxon>
    </lineage>
</organism>
<keyword evidence="6" id="KW-0472">Membrane</keyword>
<evidence type="ECO:0000256" key="4">
    <source>
        <dbReference type="ARBA" id="ARBA00029447"/>
    </source>
</evidence>
<dbReference type="PANTHER" id="PTHR32089">
    <property type="entry name" value="METHYL-ACCEPTING CHEMOTAXIS PROTEIN MCPB"/>
    <property type="match status" value="1"/>
</dbReference>
<accession>A0ABQ3AY11</accession>
<keyword evidence="2" id="KW-0997">Cell inner membrane</keyword>
<dbReference type="InterPro" id="IPR024478">
    <property type="entry name" value="HlyB_4HB_MCP"/>
</dbReference>
<comment type="subcellular location">
    <subcellularLocation>
        <location evidence="1">Cell inner membrane</location>
        <topology evidence="1">Multi-pass membrane protein</topology>
    </subcellularLocation>
</comment>
<evidence type="ECO:0000313" key="10">
    <source>
        <dbReference type="EMBL" id="GGY70387.1"/>
    </source>
</evidence>
<dbReference type="PROSITE" id="PS50885">
    <property type="entry name" value="HAMP"/>
    <property type="match status" value="1"/>
</dbReference>
<evidence type="ECO:0000259" key="8">
    <source>
        <dbReference type="PROSITE" id="PS50192"/>
    </source>
</evidence>
<dbReference type="PRINTS" id="PR00260">
    <property type="entry name" value="CHEMTRNSDUCR"/>
</dbReference>
<reference evidence="11" key="1">
    <citation type="journal article" date="2019" name="Int. J. Syst. Evol. Microbiol.">
        <title>The Global Catalogue of Microorganisms (GCM) 10K type strain sequencing project: providing services to taxonomists for standard genome sequencing and annotation.</title>
        <authorList>
            <consortium name="The Broad Institute Genomics Platform"/>
            <consortium name="The Broad Institute Genome Sequencing Center for Infectious Disease"/>
            <person name="Wu L."/>
            <person name="Ma J."/>
        </authorList>
    </citation>
    <scope>NUCLEOTIDE SEQUENCE [LARGE SCALE GENOMIC DNA]</scope>
    <source>
        <strain evidence="11">KCTC 32239</strain>
    </source>
</reference>
<dbReference type="Proteomes" id="UP000619761">
    <property type="component" value="Unassembled WGS sequence"/>
</dbReference>
<feature type="domain" description="HAMP" evidence="9">
    <location>
        <begin position="217"/>
        <end position="271"/>
    </location>
</feature>